<dbReference type="EMBL" id="KQ435756">
    <property type="protein sequence ID" value="KOX75909.1"/>
    <property type="molecule type" value="Genomic_DNA"/>
</dbReference>
<proteinExistence type="predicted"/>
<protein>
    <submittedName>
        <fullName evidence="2">Uncharacterized protein</fullName>
    </submittedName>
</protein>
<organism evidence="2 3">
    <name type="scientific">Melipona quadrifasciata</name>
    <dbReference type="NCBI Taxonomy" id="166423"/>
    <lineage>
        <taxon>Eukaryota</taxon>
        <taxon>Metazoa</taxon>
        <taxon>Ecdysozoa</taxon>
        <taxon>Arthropoda</taxon>
        <taxon>Hexapoda</taxon>
        <taxon>Insecta</taxon>
        <taxon>Pterygota</taxon>
        <taxon>Neoptera</taxon>
        <taxon>Endopterygota</taxon>
        <taxon>Hymenoptera</taxon>
        <taxon>Apocrita</taxon>
        <taxon>Aculeata</taxon>
        <taxon>Apoidea</taxon>
        <taxon>Anthophila</taxon>
        <taxon>Apidae</taxon>
        <taxon>Melipona</taxon>
    </lineage>
</organism>
<keyword evidence="3" id="KW-1185">Reference proteome</keyword>
<sequence>MDGLSNSKNIRTSREYPQQPSTDRSKGQKCSSNRNTQKDPEIRFVENLWTACLFCDDKFRICGLRSSFHWTKNFGREMAHNLMGLLFCKHLLTFQLARMKSADDGDARCGVSGKSNRICDMERETWNMGYEMRNVLAPGNILEYDCVGMRNRTSVEDYFTIEDSLEFTGLSIIASKSLRLAIIIIIFTPVKKESNLWTVQQVFTLSRLTDPRNFVRLSAVVFLSYKSQAKEPKSCPVNPKVEHPDANEDDLLCSRCSLDL</sequence>
<evidence type="ECO:0000256" key="1">
    <source>
        <dbReference type="SAM" id="MobiDB-lite"/>
    </source>
</evidence>
<name>A0A0M9A4W1_9HYME</name>
<dbReference type="Proteomes" id="UP000053105">
    <property type="component" value="Unassembled WGS sequence"/>
</dbReference>
<evidence type="ECO:0000313" key="3">
    <source>
        <dbReference type="Proteomes" id="UP000053105"/>
    </source>
</evidence>
<accession>A0A0M9A4W1</accession>
<dbReference type="AlphaFoldDB" id="A0A0M9A4W1"/>
<gene>
    <name evidence="2" type="ORF">WN51_12339</name>
</gene>
<feature type="compositionally biased region" description="Polar residues" evidence="1">
    <location>
        <begin position="1"/>
        <end position="35"/>
    </location>
</feature>
<evidence type="ECO:0000313" key="2">
    <source>
        <dbReference type="EMBL" id="KOX75909.1"/>
    </source>
</evidence>
<feature type="region of interest" description="Disordered" evidence="1">
    <location>
        <begin position="1"/>
        <end position="36"/>
    </location>
</feature>
<reference evidence="2 3" key="1">
    <citation type="submission" date="2015-07" db="EMBL/GenBank/DDBJ databases">
        <title>The genome of Melipona quadrifasciata.</title>
        <authorList>
            <person name="Pan H."/>
            <person name="Kapheim K."/>
        </authorList>
    </citation>
    <scope>NUCLEOTIDE SEQUENCE [LARGE SCALE GENOMIC DNA]</scope>
    <source>
        <strain evidence="2">0111107301</strain>
        <tissue evidence="2">Whole body</tissue>
    </source>
</reference>